<evidence type="ECO:0000313" key="5">
    <source>
        <dbReference type="EMBL" id="SCM67197.1"/>
    </source>
</evidence>
<dbReference type="InterPro" id="IPR036291">
    <property type="entry name" value="NAD(P)-bd_dom_sf"/>
</dbReference>
<keyword evidence="6" id="KW-1185">Reference proteome</keyword>
<dbReference type="GO" id="GO:0016491">
    <property type="term" value="F:oxidoreductase activity"/>
    <property type="evidence" value="ECO:0007669"/>
    <property type="project" value="UniProtKB-KW"/>
</dbReference>
<dbReference type="InterPro" id="IPR000683">
    <property type="entry name" value="Gfo/Idh/MocA-like_OxRdtase_N"/>
</dbReference>
<dbReference type="InterPro" id="IPR055170">
    <property type="entry name" value="GFO_IDH_MocA-like_dom"/>
</dbReference>
<accession>A0A1M4MZH5</accession>
<dbReference type="Gene3D" id="3.40.50.720">
    <property type="entry name" value="NAD(P)-binding Rossmann-like Domain"/>
    <property type="match status" value="1"/>
</dbReference>
<evidence type="ECO:0000256" key="1">
    <source>
        <dbReference type="ARBA" id="ARBA00010928"/>
    </source>
</evidence>
<evidence type="ECO:0000259" key="4">
    <source>
        <dbReference type="Pfam" id="PF22725"/>
    </source>
</evidence>
<dbReference type="Pfam" id="PF01408">
    <property type="entry name" value="GFO_IDH_MocA"/>
    <property type="match status" value="1"/>
</dbReference>
<dbReference type="Proteomes" id="UP000184085">
    <property type="component" value="Unassembled WGS sequence"/>
</dbReference>
<evidence type="ECO:0000259" key="3">
    <source>
        <dbReference type="Pfam" id="PF01408"/>
    </source>
</evidence>
<evidence type="ECO:0000313" key="6">
    <source>
        <dbReference type="Proteomes" id="UP000184085"/>
    </source>
</evidence>
<dbReference type="RefSeq" id="WP_072705841.1">
    <property type="nucleotide sequence ID" value="NZ_FMJB01000044.1"/>
</dbReference>
<protein>
    <submittedName>
        <fullName evidence="5">Oxidoreductase</fullName>
    </submittedName>
</protein>
<feature type="domain" description="Gfo/Idh/MocA-like oxidoreductase N-terminal" evidence="3">
    <location>
        <begin position="6"/>
        <end position="122"/>
    </location>
</feature>
<dbReference type="AlphaFoldDB" id="A0A1M4MZH5"/>
<comment type="similarity">
    <text evidence="1">Belongs to the Gfo/Idh/MocA family.</text>
</comment>
<dbReference type="GO" id="GO:0000166">
    <property type="term" value="F:nucleotide binding"/>
    <property type="evidence" value="ECO:0007669"/>
    <property type="project" value="InterPro"/>
</dbReference>
<reference evidence="6" key="1">
    <citation type="submission" date="2016-09" db="EMBL/GenBank/DDBJ databases">
        <authorList>
            <person name="Wibberg D."/>
        </authorList>
    </citation>
    <scope>NUCLEOTIDE SEQUENCE [LARGE SCALE GENOMIC DNA]</scope>
</reference>
<dbReference type="Pfam" id="PF22725">
    <property type="entry name" value="GFO_IDH_MocA_C3"/>
    <property type="match status" value="1"/>
</dbReference>
<dbReference type="PANTHER" id="PTHR22604:SF105">
    <property type="entry name" value="TRANS-1,2-DIHYDROBENZENE-1,2-DIOL DEHYDROGENASE"/>
    <property type="match status" value="1"/>
</dbReference>
<keyword evidence="2" id="KW-0560">Oxidoreductase</keyword>
<proteinExistence type="inferred from homology"/>
<name>A0A1M4MZH5_9RHOB</name>
<feature type="domain" description="GFO/IDH/MocA-like oxidoreductase" evidence="4">
    <location>
        <begin position="133"/>
        <end position="247"/>
    </location>
</feature>
<evidence type="ECO:0000256" key="2">
    <source>
        <dbReference type="ARBA" id="ARBA00023002"/>
    </source>
</evidence>
<dbReference type="Gene3D" id="3.30.360.10">
    <property type="entry name" value="Dihydrodipicolinate Reductase, domain 2"/>
    <property type="match status" value="1"/>
</dbReference>
<dbReference type="PANTHER" id="PTHR22604">
    <property type="entry name" value="OXIDOREDUCTASES"/>
    <property type="match status" value="1"/>
</dbReference>
<sequence>MTKIYNWGILGAAKFAREHMGPAIHLASGARLAGLATSSYDKSAPFRAFAPDIRVYESYDALIHDPKIDVVYIPLPNHLHVEWALKALKAGKHVLCEKPIALEAAEIDQIISLRDETGLMAAEAYMILHHPQWQRAKEIIDSGEIGRLRHVSGIFTFDNREDTGNIRNKAETGGGGIRDIGVYTYGSARFVTGQEPTELRADVEFEKGIDTYANVTGRFGDITFTLINSIRMANRQRMEFHGEKGVLALTAPFNAQVFGEPKLTVECSGGVIREERFPAAQHYKLQVENFCAAIGGDRSAYPVSLEFSQGTQAMIDRVFADAKR</sequence>
<gene>
    <name evidence="5" type="ORF">KARMA_1389</name>
</gene>
<organism evidence="5 6">
    <name type="scientific">Donghicola eburneus</name>
    <dbReference type="NCBI Taxonomy" id="393278"/>
    <lineage>
        <taxon>Bacteria</taxon>
        <taxon>Pseudomonadati</taxon>
        <taxon>Pseudomonadota</taxon>
        <taxon>Alphaproteobacteria</taxon>
        <taxon>Rhodobacterales</taxon>
        <taxon>Roseobacteraceae</taxon>
        <taxon>Donghicola</taxon>
    </lineage>
</organism>
<dbReference type="SUPFAM" id="SSF51735">
    <property type="entry name" value="NAD(P)-binding Rossmann-fold domains"/>
    <property type="match status" value="1"/>
</dbReference>
<dbReference type="SUPFAM" id="SSF55347">
    <property type="entry name" value="Glyceraldehyde-3-phosphate dehydrogenase-like, C-terminal domain"/>
    <property type="match status" value="1"/>
</dbReference>
<dbReference type="InterPro" id="IPR050984">
    <property type="entry name" value="Gfo/Idh/MocA_domain"/>
</dbReference>
<dbReference type="EMBL" id="FMJB01000044">
    <property type="protein sequence ID" value="SCM67197.1"/>
    <property type="molecule type" value="Genomic_DNA"/>
</dbReference>